<dbReference type="EMBL" id="AP035884">
    <property type="protein sequence ID" value="BFP56530.1"/>
    <property type="molecule type" value="Genomic_DNA"/>
</dbReference>
<organism evidence="2">
    <name type="scientific">Streptomyces sp. CMC78</name>
    <dbReference type="NCBI Taxonomy" id="3231512"/>
    <lineage>
        <taxon>Bacteria</taxon>
        <taxon>Bacillati</taxon>
        <taxon>Actinomycetota</taxon>
        <taxon>Actinomycetes</taxon>
        <taxon>Kitasatosporales</taxon>
        <taxon>Streptomycetaceae</taxon>
        <taxon>Streptomyces</taxon>
    </lineage>
</organism>
<reference evidence="2" key="1">
    <citation type="submission" date="2024-07" db="EMBL/GenBank/DDBJ databases">
        <title>Complete genome sequences of cellulolytic bacteria, Kitasatospora sp. CMC57 and Streptomyces sp. CMC78, isolated from Japanese agricultural soil.</title>
        <authorList>
            <person name="Hashimoto T."/>
            <person name="Ito M."/>
            <person name="Iwamoto M."/>
            <person name="Fukahori D."/>
            <person name="Shoda T."/>
            <person name="Sakoda M."/>
            <person name="Morohoshi T."/>
            <person name="Mitsuboshi M."/>
            <person name="Nishizawa T."/>
        </authorList>
    </citation>
    <scope>NUCLEOTIDE SEQUENCE</scope>
    <source>
        <strain evidence="2">CMC78</strain>
    </source>
</reference>
<feature type="compositionally biased region" description="Pro residues" evidence="1">
    <location>
        <begin position="76"/>
        <end position="88"/>
    </location>
</feature>
<evidence type="ECO:0000256" key="1">
    <source>
        <dbReference type="SAM" id="MobiDB-lite"/>
    </source>
</evidence>
<proteinExistence type="predicted"/>
<protein>
    <submittedName>
        <fullName evidence="2">Uncharacterized protein</fullName>
    </submittedName>
</protein>
<name>A0AB33KXP5_9ACTN</name>
<feature type="region of interest" description="Disordered" evidence="1">
    <location>
        <begin position="45"/>
        <end position="88"/>
    </location>
</feature>
<dbReference type="KEGG" id="stcm:SCMC78_63370"/>
<gene>
    <name evidence="2" type="ORF">SCMC78_63370</name>
</gene>
<dbReference type="RefSeq" id="WP_408054578.1">
    <property type="nucleotide sequence ID" value="NZ_AP035884.1"/>
</dbReference>
<evidence type="ECO:0000313" key="2">
    <source>
        <dbReference type="EMBL" id="BFP56530.1"/>
    </source>
</evidence>
<dbReference type="AlphaFoldDB" id="A0AB33KXP5"/>
<sequence>MDGWDGETMRAVVRVCEGATPEEAFDTASAGAWSAFDTGVRNLDDRPWLWTRPPGEPVRPAPTLLDRLRGRTGSRPAPPASPPPPPPTVALCHRDGRVRERLTPLLDDPSPAVVRAATRALLPEAAGIPVRLLRERSAPDRPRAVRVAADRLLRATERQRRPEPGYR</sequence>
<accession>A0AB33KXP5</accession>